<reference evidence="1 2" key="1">
    <citation type="journal article" date="2014" name="Int. J. Syst. Evol. Microbiol.">
        <title>Phaeodactylibacter xiamenensis gen. nov., sp. nov., a member of the family Saprospiraceae isolated from the marine alga Phaeodactylum tricornutum.</title>
        <authorList>
            <person name="Chen Z.Jr."/>
            <person name="Lei X."/>
            <person name="Lai Q."/>
            <person name="Li Y."/>
            <person name="Zhang B."/>
            <person name="Zhang J."/>
            <person name="Zhang H."/>
            <person name="Yang L."/>
            <person name="Zheng W."/>
            <person name="Tian Y."/>
            <person name="Yu Z."/>
            <person name="Xu H.Jr."/>
            <person name="Zheng T."/>
        </authorList>
    </citation>
    <scope>NUCLEOTIDE SEQUENCE [LARGE SCALE GENOMIC DNA]</scope>
    <source>
        <strain evidence="1 2">KD52</strain>
    </source>
</reference>
<dbReference type="AlphaFoldDB" id="A0A098SDI7"/>
<name>A0A098SDI7_9BACT</name>
<dbReference type="Proteomes" id="UP000029736">
    <property type="component" value="Unassembled WGS sequence"/>
</dbReference>
<accession>A0A098SDI7</accession>
<dbReference type="OrthoDB" id="956078at2"/>
<protein>
    <recommendedName>
        <fullName evidence="3">N-acetyltransferase domain-containing protein</fullName>
    </recommendedName>
</protein>
<evidence type="ECO:0008006" key="3">
    <source>
        <dbReference type="Google" id="ProtNLM"/>
    </source>
</evidence>
<organism evidence="1 2">
    <name type="scientific">Phaeodactylibacter xiamenensis</name>
    <dbReference type="NCBI Taxonomy" id="1524460"/>
    <lineage>
        <taxon>Bacteria</taxon>
        <taxon>Pseudomonadati</taxon>
        <taxon>Bacteroidota</taxon>
        <taxon>Saprospiria</taxon>
        <taxon>Saprospirales</taxon>
        <taxon>Haliscomenobacteraceae</taxon>
        <taxon>Phaeodactylibacter</taxon>
    </lineage>
</organism>
<evidence type="ECO:0000313" key="1">
    <source>
        <dbReference type="EMBL" id="KGE89698.1"/>
    </source>
</evidence>
<proteinExistence type="predicted"/>
<evidence type="ECO:0000313" key="2">
    <source>
        <dbReference type="Proteomes" id="UP000029736"/>
    </source>
</evidence>
<comment type="caution">
    <text evidence="1">The sequence shown here is derived from an EMBL/GenBank/DDBJ whole genome shotgun (WGS) entry which is preliminary data.</text>
</comment>
<gene>
    <name evidence="1" type="ORF">IX84_01300</name>
</gene>
<dbReference type="EMBL" id="JPOS01000003">
    <property type="protein sequence ID" value="KGE89698.1"/>
    <property type="molecule type" value="Genomic_DNA"/>
</dbReference>
<sequence length="157" mass="18452">MKVRHKSSGELIEARVEPVEGKDWANIEKNNAFQFDWTLEKRHETYKVRLDSDEEILGLISFKDIPGEFRIHICLIEVNRRDVGRKKRYDHLAGCLLAFACEQSFKRDYEGYVSLRPKTELIGHYVSKYGFRQLGKNLFVELADAERLINEYLNNGR</sequence>
<keyword evidence="2" id="KW-1185">Reference proteome</keyword>
<dbReference type="RefSeq" id="WP_044215872.1">
    <property type="nucleotide sequence ID" value="NZ_JBKAGJ010000005.1"/>
</dbReference>